<keyword evidence="4" id="KW-1185">Reference proteome</keyword>
<dbReference type="AlphaFoldDB" id="A0A1H9KD24"/>
<reference evidence="3 4" key="1">
    <citation type="submission" date="2016-10" db="EMBL/GenBank/DDBJ databases">
        <authorList>
            <person name="de Groot N.N."/>
        </authorList>
    </citation>
    <scope>NUCLEOTIDE SEQUENCE [LARGE SCALE GENOMIC DNA]</scope>
    <source>
        <strain evidence="3 4">DSM 25927</strain>
    </source>
</reference>
<dbReference type="STRING" id="489703.SAMN04488038_11349"/>
<evidence type="ECO:0000256" key="1">
    <source>
        <dbReference type="SAM" id="MobiDB-lite"/>
    </source>
</evidence>
<organism evidence="3 4">
    <name type="scientific">Solimonas aquatica</name>
    <dbReference type="NCBI Taxonomy" id="489703"/>
    <lineage>
        <taxon>Bacteria</taxon>
        <taxon>Pseudomonadati</taxon>
        <taxon>Pseudomonadota</taxon>
        <taxon>Gammaproteobacteria</taxon>
        <taxon>Nevskiales</taxon>
        <taxon>Nevskiaceae</taxon>
        <taxon>Solimonas</taxon>
    </lineage>
</organism>
<proteinExistence type="predicted"/>
<evidence type="ECO:0000313" key="3">
    <source>
        <dbReference type="EMBL" id="SEQ97044.1"/>
    </source>
</evidence>
<name>A0A1H9KD24_9GAMM</name>
<dbReference type="OrthoDB" id="7054989at2"/>
<dbReference type="RefSeq" id="WP_093288512.1">
    <property type="nucleotide sequence ID" value="NZ_FOFS01000013.1"/>
</dbReference>
<gene>
    <name evidence="3" type="ORF">SAMN04488038_11349</name>
</gene>
<dbReference type="Proteomes" id="UP000199233">
    <property type="component" value="Unassembled WGS sequence"/>
</dbReference>
<evidence type="ECO:0000256" key="2">
    <source>
        <dbReference type="SAM" id="SignalP"/>
    </source>
</evidence>
<evidence type="ECO:0000313" key="4">
    <source>
        <dbReference type="Proteomes" id="UP000199233"/>
    </source>
</evidence>
<protein>
    <submittedName>
        <fullName evidence="3">Uncharacterized protein</fullName>
    </submittedName>
</protein>
<feature type="region of interest" description="Disordered" evidence="1">
    <location>
        <begin position="33"/>
        <end position="52"/>
    </location>
</feature>
<feature type="chain" id="PRO_5011537292" evidence="2">
    <location>
        <begin position="29"/>
        <end position="349"/>
    </location>
</feature>
<sequence>MPSATTPINLLRLCCAMPLLLVCALARAQPATPPAAETPAEAPAEAPAETAKPTLAERVDQTSSRIENMLERSSHWVDDLFSSEAQRPLKPAKKPYGTLEISDNWSQFYGNRPRVRFDARVDLPALQNRLSGFIGRNDDEDFIRDRSDNSLLRSRFPRVETQDQWLAGLGYSLPSNDVWWADFRVGVHRIVGTELFVQARGHYNAYADSLNLIHLRATPFWTSRQGLGFTTGADYSHVFSERLLFRWGNIGTVSEHRQGLDWRSTWTLYQAVGQYAGLAYELFVRGETGDDVPLHEYGLRTTFRHPLLARRLYGEWVVGYSYPREDVTDRRDGSVQVGVGVEMPFGKRP</sequence>
<keyword evidence="2" id="KW-0732">Signal</keyword>
<feature type="signal peptide" evidence="2">
    <location>
        <begin position="1"/>
        <end position="28"/>
    </location>
</feature>
<dbReference type="EMBL" id="FOFS01000013">
    <property type="protein sequence ID" value="SEQ97044.1"/>
    <property type="molecule type" value="Genomic_DNA"/>
</dbReference>
<accession>A0A1H9KD24</accession>